<proteinExistence type="predicted"/>
<organism evidence="1">
    <name type="scientific">marine sediment metagenome</name>
    <dbReference type="NCBI Taxonomy" id="412755"/>
    <lineage>
        <taxon>unclassified sequences</taxon>
        <taxon>metagenomes</taxon>
        <taxon>ecological metagenomes</taxon>
    </lineage>
</organism>
<evidence type="ECO:0008006" key="2">
    <source>
        <dbReference type="Google" id="ProtNLM"/>
    </source>
</evidence>
<protein>
    <recommendedName>
        <fullName evidence="2">Homing endonuclease LAGLIDADG domain-containing protein</fullName>
    </recommendedName>
</protein>
<dbReference type="EMBL" id="LAZR01038798">
    <property type="protein sequence ID" value="KKL18623.1"/>
    <property type="molecule type" value="Genomic_DNA"/>
</dbReference>
<comment type="caution">
    <text evidence="1">The sequence shown here is derived from an EMBL/GenBank/DDBJ whole genome shotgun (WGS) entry which is preliminary data.</text>
</comment>
<name>A0A0F9E3H4_9ZZZZ</name>
<reference evidence="1" key="1">
    <citation type="journal article" date="2015" name="Nature">
        <title>Complex archaea that bridge the gap between prokaryotes and eukaryotes.</title>
        <authorList>
            <person name="Spang A."/>
            <person name="Saw J.H."/>
            <person name="Jorgensen S.L."/>
            <person name="Zaremba-Niedzwiedzka K."/>
            <person name="Martijn J."/>
            <person name="Lind A.E."/>
            <person name="van Eijk R."/>
            <person name="Schleper C."/>
            <person name="Guy L."/>
            <person name="Ettema T.J."/>
        </authorList>
    </citation>
    <scope>NUCLEOTIDE SEQUENCE</scope>
</reference>
<accession>A0A0F9E3H4</accession>
<sequence>MSLVEAAALGMLIEAEGTVVRTALDRVKPHWEISFCNSDLELISMALRLTQVGRVYLKKPSPGGIRSNYLMWTWGCYAQANIEDLARQISPYCMKARRILASL</sequence>
<gene>
    <name evidence="1" type="ORF">LCGC14_2473670</name>
</gene>
<dbReference type="AlphaFoldDB" id="A0A0F9E3H4"/>
<evidence type="ECO:0000313" key="1">
    <source>
        <dbReference type="EMBL" id="KKL18623.1"/>
    </source>
</evidence>